<dbReference type="InterPro" id="IPR039420">
    <property type="entry name" value="WalR-like"/>
</dbReference>
<dbReference type="Gene3D" id="3.40.50.2300">
    <property type="match status" value="1"/>
</dbReference>
<dbReference type="RefSeq" id="WP_008522086.1">
    <property type="nucleotide sequence ID" value="NZ_CM001376.1"/>
</dbReference>
<dbReference type="PROSITE" id="PS50043">
    <property type="entry name" value="HTH_LUXR_2"/>
    <property type="match status" value="1"/>
</dbReference>
<dbReference type="PROSITE" id="PS00622">
    <property type="entry name" value="HTH_LUXR_1"/>
    <property type="match status" value="1"/>
</dbReference>
<dbReference type="EMBL" id="CM001376">
    <property type="protein sequence ID" value="EHM12616.1"/>
    <property type="molecule type" value="Genomic_DNA"/>
</dbReference>
<keyword evidence="9" id="KW-1185">Reference proteome</keyword>
<name>H0UME3_9BACT</name>
<gene>
    <name evidence="8" type="ORF">JonanDRAFT_0190</name>
</gene>
<dbReference type="OrthoDB" id="9779069at2"/>
<dbReference type="InterPro" id="IPR058245">
    <property type="entry name" value="NreC/VraR/RcsB-like_REC"/>
</dbReference>
<dbReference type="Pfam" id="PF00196">
    <property type="entry name" value="GerE"/>
    <property type="match status" value="1"/>
</dbReference>
<dbReference type="GO" id="GO:0006355">
    <property type="term" value="P:regulation of DNA-templated transcription"/>
    <property type="evidence" value="ECO:0007669"/>
    <property type="project" value="InterPro"/>
</dbReference>
<evidence type="ECO:0000256" key="1">
    <source>
        <dbReference type="ARBA" id="ARBA00022553"/>
    </source>
</evidence>
<feature type="domain" description="Response regulatory" evidence="7">
    <location>
        <begin position="3"/>
        <end position="119"/>
    </location>
</feature>
<dbReference type="InterPro" id="IPR016032">
    <property type="entry name" value="Sig_transdc_resp-reg_C-effctor"/>
</dbReference>
<dbReference type="AlphaFoldDB" id="H0UME3"/>
<feature type="domain" description="HTH luxR-type" evidence="6">
    <location>
        <begin position="147"/>
        <end position="212"/>
    </location>
</feature>
<evidence type="ECO:0000256" key="4">
    <source>
        <dbReference type="ARBA" id="ARBA00023163"/>
    </source>
</evidence>
<keyword evidence="2" id="KW-0805">Transcription regulation</keyword>
<evidence type="ECO:0000313" key="9">
    <source>
        <dbReference type="Proteomes" id="UP000003806"/>
    </source>
</evidence>
<reference evidence="8 9" key="1">
    <citation type="submission" date="2011-11" db="EMBL/GenBank/DDBJ databases">
        <title>The Noncontiguous Finished genome of Jonquetella anthropi DSM 22815.</title>
        <authorList>
            <consortium name="US DOE Joint Genome Institute (JGI-PGF)"/>
            <person name="Lucas S."/>
            <person name="Copeland A."/>
            <person name="Lapidus A."/>
            <person name="Glavina del Rio T."/>
            <person name="Dalin E."/>
            <person name="Tice H."/>
            <person name="Bruce D."/>
            <person name="Goodwin L."/>
            <person name="Pitluck S."/>
            <person name="Peters L."/>
            <person name="Mikhailova N."/>
            <person name="Held B."/>
            <person name="Kyrpides N."/>
            <person name="Mavromatis K."/>
            <person name="Ivanova N."/>
            <person name="Markowitz V."/>
            <person name="Cheng J.-F."/>
            <person name="Hugenholtz P."/>
            <person name="Woyke T."/>
            <person name="Wu D."/>
            <person name="Gronow S."/>
            <person name="Wellnitz S."/>
            <person name="Brambilla E."/>
            <person name="Klenk H.-P."/>
            <person name="Eisen J.A."/>
        </authorList>
    </citation>
    <scope>NUCLEOTIDE SEQUENCE [LARGE SCALE GENOMIC DNA]</scope>
    <source>
        <strain evidence="8 9">DSM 22815</strain>
    </source>
</reference>
<keyword evidence="1 5" id="KW-0597">Phosphoprotein</keyword>
<feature type="modified residue" description="4-aspartylphosphate" evidence="5">
    <location>
        <position position="54"/>
    </location>
</feature>
<proteinExistence type="predicted"/>
<keyword evidence="3 8" id="KW-0238">DNA-binding</keyword>
<dbReference type="STRING" id="885272.JonanDRAFT_0190"/>
<dbReference type="InterPro" id="IPR000792">
    <property type="entry name" value="Tscrpt_reg_LuxR_C"/>
</dbReference>
<evidence type="ECO:0000259" key="6">
    <source>
        <dbReference type="PROSITE" id="PS50043"/>
    </source>
</evidence>
<dbReference type="CDD" id="cd17535">
    <property type="entry name" value="REC_NarL-like"/>
    <property type="match status" value="1"/>
</dbReference>
<dbReference type="InterPro" id="IPR011006">
    <property type="entry name" value="CheY-like_superfamily"/>
</dbReference>
<dbReference type="GO" id="GO:0000160">
    <property type="term" value="P:phosphorelay signal transduction system"/>
    <property type="evidence" value="ECO:0007669"/>
    <property type="project" value="InterPro"/>
</dbReference>
<protein>
    <submittedName>
        <fullName evidence="8">Response regulator containing a CheY-like receiver domain and an HTH DNA-binding domain</fullName>
    </submittedName>
</protein>
<dbReference type="Pfam" id="PF00072">
    <property type="entry name" value="Response_reg"/>
    <property type="match status" value="1"/>
</dbReference>
<dbReference type="CDD" id="cd06170">
    <property type="entry name" value="LuxR_C_like"/>
    <property type="match status" value="1"/>
</dbReference>
<dbReference type="SMART" id="SM00421">
    <property type="entry name" value="HTH_LUXR"/>
    <property type="match status" value="1"/>
</dbReference>
<evidence type="ECO:0000256" key="3">
    <source>
        <dbReference type="ARBA" id="ARBA00023125"/>
    </source>
</evidence>
<organism evidence="8 9">
    <name type="scientific">Jonquetella anthropi DSM 22815</name>
    <dbReference type="NCBI Taxonomy" id="885272"/>
    <lineage>
        <taxon>Bacteria</taxon>
        <taxon>Thermotogati</taxon>
        <taxon>Synergistota</taxon>
        <taxon>Synergistia</taxon>
        <taxon>Synergistales</taxon>
        <taxon>Dethiosulfovibrionaceae</taxon>
        <taxon>Jonquetella</taxon>
    </lineage>
</organism>
<evidence type="ECO:0000256" key="5">
    <source>
        <dbReference type="PROSITE-ProRule" id="PRU00169"/>
    </source>
</evidence>
<dbReference type="PANTHER" id="PTHR43214">
    <property type="entry name" value="TWO-COMPONENT RESPONSE REGULATOR"/>
    <property type="match status" value="1"/>
</dbReference>
<dbReference type="PANTHER" id="PTHR43214:SF41">
    <property type="entry name" value="NITRATE_NITRITE RESPONSE REGULATOR PROTEIN NARP"/>
    <property type="match status" value="1"/>
</dbReference>
<dbReference type="SUPFAM" id="SSF52172">
    <property type="entry name" value="CheY-like"/>
    <property type="match status" value="1"/>
</dbReference>
<keyword evidence="4" id="KW-0804">Transcription</keyword>
<dbReference type="eggNOG" id="COG2197">
    <property type="taxonomic scope" value="Bacteria"/>
</dbReference>
<dbReference type="InterPro" id="IPR001789">
    <property type="entry name" value="Sig_transdc_resp-reg_receiver"/>
</dbReference>
<dbReference type="PROSITE" id="PS50110">
    <property type="entry name" value="RESPONSE_REGULATORY"/>
    <property type="match status" value="1"/>
</dbReference>
<evidence type="ECO:0000313" key="8">
    <source>
        <dbReference type="EMBL" id="EHM12616.1"/>
    </source>
</evidence>
<dbReference type="SUPFAM" id="SSF46894">
    <property type="entry name" value="C-terminal effector domain of the bipartite response regulators"/>
    <property type="match status" value="1"/>
</dbReference>
<dbReference type="PRINTS" id="PR00038">
    <property type="entry name" value="HTHLUXR"/>
</dbReference>
<evidence type="ECO:0000259" key="7">
    <source>
        <dbReference type="PROSITE" id="PS50110"/>
    </source>
</evidence>
<dbReference type="SMART" id="SM00448">
    <property type="entry name" value="REC"/>
    <property type="match status" value="1"/>
</dbReference>
<dbReference type="GO" id="GO:0003677">
    <property type="term" value="F:DNA binding"/>
    <property type="evidence" value="ECO:0007669"/>
    <property type="project" value="UniProtKB-KW"/>
</dbReference>
<dbReference type="Proteomes" id="UP000003806">
    <property type="component" value="Chromosome"/>
</dbReference>
<accession>H0UME3</accession>
<dbReference type="HOGENOM" id="CLU_000445_90_1_0"/>
<evidence type="ECO:0000256" key="2">
    <source>
        <dbReference type="ARBA" id="ARBA00023015"/>
    </source>
</evidence>
<sequence length="217" mass="23986">MIRLVLIDDHRMFIAGLMEIFASRPDLQVVGSAPDGESGLAVVREQRPDVAVLDMTMPSIGGVECARRLVESFPETKILALSMHNDLRFISELLRIGAKGYLLKDCATDELLTAVRTVAEGRLYLAGGVVQLLVEDYLRLKRAVHDGPARSMVLSEREKSVLALMAQGLTSKAIGDELGISKNTVDTHRRRMMDKLGCNSVAELLRHAYREELLDLS</sequence>